<accession>A0A0G4FC80</accession>
<dbReference type="EMBL" id="CDMZ01000275">
    <property type="protein sequence ID" value="CEM10790.1"/>
    <property type="molecule type" value="Genomic_DNA"/>
</dbReference>
<dbReference type="VEuPathDB" id="CryptoDB:Cvel_3191"/>
<feature type="region of interest" description="Disordered" evidence="1">
    <location>
        <begin position="1"/>
        <end position="58"/>
    </location>
</feature>
<sequence>MSLGAGGVRGGAEGGQGYDGILDANLGGGLDGRQEGGGSEEEGVRRGGVWRGEGEGEGLPMYQDAAVVEEVSAGSSAVNIEERLASFDLEVVEPLE</sequence>
<protein>
    <submittedName>
        <fullName evidence="2">Uncharacterized protein</fullName>
    </submittedName>
</protein>
<feature type="compositionally biased region" description="Gly residues" evidence="1">
    <location>
        <begin position="26"/>
        <end position="37"/>
    </location>
</feature>
<gene>
    <name evidence="2" type="ORF">Cvel_3191</name>
</gene>
<evidence type="ECO:0000256" key="1">
    <source>
        <dbReference type="SAM" id="MobiDB-lite"/>
    </source>
</evidence>
<reference evidence="2" key="1">
    <citation type="submission" date="2014-11" db="EMBL/GenBank/DDBJ databases">
        <authorList>
            <person name="Otto D Thomas"/>
            <person name="Naeem Raeece"/>
        </authorList>
    </citation>
    <scope>NUCLEOTIDE SEQUENCE</scope>
</reference>
<proteinExistence type="predicted"/>
<dbReference type="AlphaFoldDB" id="A0A0G4FC80"/>
<name>A0A0G4FC80_9ALVE</name>
<feature type="compositionally biased region" description="Gly residues" evidence="1">
    <location>
        <begin position="1"/>
        <end position="18"/>
    </location>
</feature>
<organism evidence="2">
    <name type="scientific">Chromera velia CCMP2878</name>
    <dbReference type="NCBI Taxonomy" id="1169474"/>
    <lineage>
        <taxon>Eukaryota</taxon>
        <taxon>Sar</taxon>
        <taxon>Alveolata</taxon>
        <taxon>Colpodellida</taxon>
        <taxon>Chromeraceae</taxon>
        <taxon>Chromera</taxon>
    </lineage>
</organism>
<evidence type="ECO:0000313" key="2">
    <source>
        <dbReference type="EMBL" id="CEM10790.1"/>
    </source>
</evidence>